<dbReference type="EMBL" id="KZ613956">
    <property type="protein sequence ID" value="PMD33318.1"/>
    <property type="molecule type" value="Genomic_DNA"/>
</dbReference>
<gene>
    <name evidence="2" type="ORF">L207DRAFT_169695</name>
</gene>
<evidence type="ECO:0000313" key="3">
    <source>
        <dbReference type="Proteomes" id="UP000235786"/>
    </source>
</evidence>
<dbReference type="AlphaFoldDB" id="A0A2J6R478"/>
<accession>A0A2J6R478</accession>
<feature type="domain" description="2EXR" evidence="1">
    <location>
        <begin position="263"/>
        <end position="323"/>
    </location>
</feature>
<sequence length="492" mass="56796">MTSFDLFPKLPPSIRYHVWKQVASAPRVVGIREDHFCRGEDNYTTIITTTRPPAMLSACREAREIGLSIYKQAQEGMQNRPPTSRDIPIYVNPEVDIIYRGRRSCEAGDMYKMRCRDWSKDTEPLAMTRTLAIDARGVTRFRMASPKVIMHIGATYPKEEWDEIMLNMFINTHYGTRNQIIKLAERGVREIIYVVGNDDDLSEITLVPLPEDPAQLSARELQVVKETGDFGAGVGRWWERKEVAWPLPTFKVIKVERKPLKEFTLFPRLPMEIQLLIWNFATVNYPIVRTMLTDDENCDTAPEVLNYRAPALAHACRNSRNTIWKGLDMSKVPDKTLVHEPLNDVVLLQAEGIFPNYKAFATKGYESIGFLFNDDIYWDPITATEAKTFVCLKRIFILLGKQKASCEMTMEIVPDFQPPRGEVHEWRKAYRASRALMWAQSLREDLEKTSKKWKAYQKRRVKQGKSSPDWVVPTVKVAYLKPICEVVSPYSY</sequence>
<name>A0A2J6R478_HYAVF</name>
<dbReference type="PANTHER" id="PTHR35910:SF1">
    <property type="entry name" value="2EXR DOMAIN-CONTAINING PROTEIN"/>
    <property type="match status" value="1"/>
</dbReference>
<dbReference type="Proteomes" id="UP000235786">
    <property type="component" value="Unassembled WGS sequence"/>
</dbReference>
<proteinExistence type="predicted"/>
<keyword evidence="3" id="KW-1185">Reference proteome</keyword>
<dbReference type="InterPro" id="IPR045518">
    <property type="entry name" value="2EXR"/>
</dbReference>
<evidence type="ECO:0000313" key="2">
    <source>
        <dbReference type="EMBL" id="PMD33318.1"/>
    </source>
</evidence>
<protein>
    <recommendedName>
        <fullName evidence="1">2EXR domain-containing protein</fullName>
    </recommendedName>
</protein>
<organism evidence="2 3">
    <name type="scientific">Hyaloscypha variabilis (strain UAMH 11265 / GT02V1 / F)</name>
    <name type="common">Meliniomyces variabilis</name>
    <dbReference type="NCBI Taxonomy" id="1149755"/>
    <lineage>
        <taxon>Eukaryota</taxon>
        <taxon>Fungi</taxon>
        <taxon>Dikarya</taxon>
        <taxon>Ascomycota</taxon>
        <taxon>Pezizomycotina</taxon>
        <taxon>Leotiomycetes</taxon>
        <taxon>Helotiales</taxon>
        <taxon>Hyaloscyphaceae</taxon>
        <taxon>Hyaloscypha</taxon>
        <taxon>Hyaloscypha variabilis</taxon>
    </lineage>
</organism>
<dbReference type="OrthoDB" id="3540241at2759"/>
<reference evidence="2 3" key="1">
    <citation type="submission" date="2016-04" db="EMBL/GenBank/DDBJ databases">
        <title>A degradative enzymes factory behind the ericoid mycorrhizal symbiosis.</title>
        <authorList>
            <consortium name="DOE Joint Genome Institute"/>
            <person name="Martino E."/>
            <person name="Morin E."/>
            <person name="Grelet G."/>
            <person name="Kuo A."/>
            <person name="Kohler A."/>
            <person name="Daghino S."/>
            <person name="Barry K."/>
            <person name="Choi C."/>
            <person name="Cichocki N."/>
            <person name="Clum A."/>
            <person name="Copeland A."/>
            <person name="Hainaut M."/>
            <person name="Haridas S."/>
            <person name="Labutti K."/>
            <person name="Lindquist E."/>
            <person name="Lipzen A."/>
            <person name="Khouja H.-R."/>
            <person name="Murat C."/>
            <person name="Ohm R."/>
            <person name="Olson A."/>
            <person name="Spatafora J."/>
            <person name="Veneault-Fourrey C."/>
            <person name="Henrissat B."/>
            <person name="Grigoriev I."/>
            <person name="Martin F."/>
            <person name="Perotto S."/>
        </authorList>
    </citation>
    <scope>NUCLEOTIDE SEQUENCE [LARGE SCALE GENOMIC DNA]</scope>
    <source>
        <strain evidence="2 3">F</strain>
    </source>
</reference>
<feature type="domain" description="2EXR" evidence="1">
    <location>
        <begin position="4"/>
        <end position="98"/>
    </location>
</feature>
<dbReference type="Pfam" id="PF20150">
    <property type="entry name" value="2EXR"/>
    <property type="match status" value="2"/>
</dbReference>
<dbReference type="PANTHER" id="PTHR35910">
    <property type="entry name" value="2EXR DOMAIN-CONTAINING PROTEIN"/>
    <property type="match status" value="1"/>
</dbReference>
<evidence type="ECO:0000259" key="1">
    <source>
        <dbReference type="Pfam" id="PF20150"/>
    </source>
</evidence>